<gene>
    <name evidence="2" type="ORF">DM860_008019</name>
</gene>
<evidence type="ECO:0000313" key="3">
    <source>
        <dbReference type="Proteomes" id="UP000249390"/>
    </source>
</evidence>
<feature type="transmembrane region" description="Helical" evidence="1">
    <location>
        <begin position="72"/>
        <end position="93"/>
    </location>
</feature>
<name>A0A328DX83_9ASTE</name>
<dbReference type="Proteomes" id="UP000249390">
    <property type="component" value="Unassembled WGS sequence"/>
</dbReference>
<keyword evidence="1" id="KW-0812">Transmembrane</keyword>
<keyword evidence="1" id="KW-0472">Membrane</keyword>
<feature type="transmembrane region" description="Helical" evidence="1">
    <location>
        <begin position="99"/>
        <end position="127"/>
    </location>
</feature>
<organism evidence="2 3">
    <name type="scientific">Cuscuta australis</name>
    <dbReference type="NCBI Taxonomy" id="267555"/>
    <lineage>
        <taxon>Eukaryota</taxon>
        <taxon>Viridiplantae</taxon>
        <taxon>Streptophyta</taxon>
        <taxon>Embryophyta</taxon>
        <taxon>Tracheophyta</taxon>
        <taxon>Spermatophyta</taxon>
        <taxon>Magnoliopsida</taxon>
        <taxon>eudicotyledons</taxon>
        <taxon>Gunneridae</taxon>
        <taxon>Pentapetalae</taxon>
        <taxon>asterids</taxon>
        <taxon>lamiids</taxon>
        <taxon>Solanales</taxon>
        <taxon>Convolvulaceae</taxon>
        <taxon>Cuscuteae</taxon>
        <taxon>Cuscuta</taxon>
        <taxon>Cuscuta subgen. Grammica</taxon>
        <taxon>Cuscuta sect. Cleistogrammica</taxon>
    </lineage>
</organism>
<feature type="transmembrane region" description="Helical" evidence="1">
    <location>
        <begin position="30"/>
        <end position="52"/>
    </location>
</feature>
<keyword evidence="3" id="KW-1185">Reference proteome</keyword>
<comment type="caution">
    <text evidence="2">The sequence shown here is derived from an EMBL/GenBank/DDBJ whole genome shotgun (WGS) entry which is preliminary data.</text>
</comment>
<reference evidence="2 3" key="1">
    <citation type="submission" date="2018-06" db="EMBL/GenBank/DDBJ databases">
        <title>The Genome of Cuscuta australis (Dodder) Provides Insight into the Evolution of Plant Parasitism.</title>
        <authorList>
            <person name="Liu H."/>
        </authorList>
    </citation>
    <scope>NUCLEOTIDE SEQUENCE [LARGE SCALE GENOMIC DNA]</scope>
    <source>
        <strain evidence="3">cv. Yunnan</strain>
        <tissue evidence="2">Vines</tissue>
    </source>
</reference>
<protein>
    <submittedName>
        <fullName evidence="2">Uncharacterized protein</fullName>
    </submittedName>
</protein>
<accession>A0A328DX83</accession>
<keyword evidence="1" id="KW-1133">Transmembrane helix</keyword>
<dbReference type="EMBL" id="NQVE01000067">
    <property type="protein sequence ID" value="RAL50345.1"/>
    <property type="molecule type" value="Genomic_DNA"/>
</dbReference>
<dbReference type="AlphaFoldDB" id="A0A328DX83"/>
<proteinExistence type="predicted"/>
<evidence type="ECO:0000313" key="2">
    <source>
        <dbReference type="EMBL" id="RAL50345.1"/>
    </source>
</evidence>
<evidence type="ECO:0000256" key="1">
    <source>
        <dbReference type="SAM" id="Phobius"/>
    </source>
</evidence>
<sequence length="158" mass="17612">MDIWAAYVIGLPAHDPKHPNSTLRPSHFNLAIAISCFAFAHIFSFGIGLFILVSTRSRDHALHAYIRTPATIYLFCMGIVASIRIGVGIGLIYKQQEEARLFIIGALAVCGIHMVGVFIHFIVFCCLNLKHAPPSNGIIERLVEMSEIVPIRFLRRNI</sequence>